<name>A0ABZ2IWD2_9BACT</name>
<proteinExistence type="predicted"/>
<protein>
    <submittedName>
        <fullName evidence="1">Uncharacterized protein</fullName>
    </submittedName>
</protein>
<accession>A0ABZ2IWD2</accession>
<sequence length="59" mass="6806">MIVKSEREKAGFTPITFSVTVESYGELNQLWSALYDSNDPFIEDLFNEVVARCKEEDDE</sequence>
<dbReference type="Proteomes" id="UP001385389">
    <property type="component" value="Chromosome"/>
</dbReference>
<evidence type="ECO:0000313" key="2">
    <source>
        <dbReference type="Proteomes" id="UP001385389"/>
    </source>
</evidence>
<reference evidence="1 2" key="1">
    <citation type="submission" date="2024-03" db="EMBL/GenBank/DDBJ databases">
        <title>Phenotype and Genome Characterization of a Sulfate-Reducing Bacterium Pseudodesulfovibrio sp. strain 5S69, isolated from Petroleum Reservoir in Tatarstan (Russia).</title>
        <authorList>
            <person name="Bidzhieva S.K."/>
            <person name="Kadnikov V."/>
            <person name="Tourova T.P."/>
            <person name="Samigullina S.R."/>
            <person name="Sokolova D.S."/>
            <person name="Poltaraus A.B."/>
            <person name="Avtukh A.N."/>
            <person name="Tereshina V.M."/>
            <person name="Mardanov A.V."/>
            <person name="Nazina T.N."/>
        </authorList>
    </citation>
    <scope>NUCLEOTIDE SEQUENCE [LARGE SCALE GENOMIC DNA]</scope>
    <source>
        <strain evidence="1 2">5S69</strain>
    </source>
</reference>
<keyword evidence="2" id="KW-1185">Reference proteome</keyword>
<dbReference type="EMBL" id="CP146609">
    <property type="protein sequence ID" value="WWX22363.1"/>
    <property type="molecule type" value="Genomic_DNA"/>
</dbReference>
<organism evidence="1 2">
    <name type="scientific">Pseudodesulfovibrio methanolicus</name>
    <dbReference type="NCBI Taxonomy" id="3126690"/>
    <lineage>
        <taxon>Bacteria</taxon>
        <taxon>Pseudomonadati</taxon>
        <taxon>Thermodesulfobacteriota</taxon>
        <taxon>Desulfovibrionia</taxon>
        <taxon>Desulfovibrionales</taxon>
        <taxon>Desulfovibrionaceae</taxon>
    </lineage>
</organism>
<dbReference type="RefSeq" id="WP_338668056.1">
    <property type="nucleotide sequence ID" value="NZ_CP146609.1"/>
</dbReference>
<evidence type="ECO:0000313" key="1">
    <source>
        <dbReference type="EMBL" id="WWX22363.1"/>
    </source>
</evidence>
<gene>
    <name evidence="1" type="ORF">V8V93_18215</name>
</gene>